<reference evidence="7 8" key="1">
    <citation type="journal article" date="2018" name="Nat. Biotechnol.">
        <title>A standardized bacterial taxonomy based on genome phylogeny substantially revises the tree of life.</title>
        <authorList>
            <person name="Parks D.H."/>
            <person name="Chuvochina M."/>
            <person name="Waite D.W."/>
            <person name="Rinke C."/>
            <person name="Skarshewski A."/>
            <person name="Chaumeil P.A."/>
            <person name="Hugenholtz P."/>
        </authorList>
    </citation>
    <scope>NUCLEOTIDE SEQUENCE [LARGE SCALE GENOMIC DNA]</scope>
    <source>
        <strain evidence="7">UBA11701</strain>
    </source>
</reference>
<keyword evidence="3 5" id="KW-0067">ATP-binding</keyword>
<comment type="caution">
    <text evidence="7">The sequence shown here is derived from an EMBL/GenBank/DDBJ whole genome shotgun (WGS) entry which is preliminary data.</text>
</comment>
<accession>A0A3D0ZR33</accession>
<evidence type="ECO:0000256" key="3">
    <source>
        <dbReference type="ARBA" id="ARBA00022840"/>
    </source>
</evidence>
<feature type="non-terminal residue" evidence="7">
    <location>
        <position position="193"/>
    </location>
</feature>
<protein>
    <submittedName>
        <fullName evidence="7">Glutamate--tRNA ligase</fullName>
    </submittedName>
</protein>
<evidence type="ECO:0000256" key="2">
    <source>
        <dbReference type="ARBA" id="ARBA00022741"/>
    </source>
</evidence>
<gene>
    <name evidence="7" type="ORF">DEP93_04740</name>
</gene>
<dbReference type="InterPro" id="IPR049940">
    <property type="entry name" value="GluQ/Sye"/>
</dbReference>
<dbReference type="PANTHER" id="PTHR43311">
    <property type="entry name" value="GLUTAMATE--TRNA LIGASE"/>
    <property type="match status" value="1"/>
</dbReference>
<dbReference type="GO" id="GO:0005524">
    <property type="term" value="F:ATP binding"/>
    <property type="evidence" value="ECO:0007669"/>
    <property type="project" value="UniProtKB-KW"/>
</dbReference>
<dbReference type="Pfam" id="PF00749">
    <property type="entry name" value="tRNA-synt_1c"/>
    <property type="match status" value="1"/>
</dbReference>
<evidence type="ECO:0000313" key="8">
    <source>
        <dbReference type="Proteomes" id="UP000263336"/>
    </source>
</evidence>
<keyword evidence="5" id="KW-0648">Protein biosynthesis</keyword>
<dbReference type="AlphaFoldDB" id="A0A3D0ZR33"/>
<evidence type="ECO:0000256" key="4">
    <source>
        <dbReference type="ARBA" id="ARBA00023146"/>
    </source>
</evidence>
<organism evidence="7 8">
    <name type="scientific">candidate division WWE3 bacterium</name>
    <dbReference type="NCBI Taxonomy" id="2053526"/>
    <lineage>
        <taxon>Bacteria</taxon>
        <taxon>Katanobacteria</taxon>
    </lineage>
</organism>
<dbReference type="InterPro" id="IPR020058">
    <property type="entry name" value="Glu/Gln-tRNA-synth_Ib_cat-dom"/>
</dbReference>
<dbReference type="Proteomes" id="UP000263336">
    <property type="component" value="Unassembled WGS sequence"/>
</dbReference>
<dbReference type="EMBL" id="DOZN01000030">
    <property type="protein sequence ID" value="HCC42741.1"/>
    <property type="molecule type" value="Genomic_DNA"/>
</dbReference>
<evidence type="ECO:0000259" key="6">
    <source>
        <dbReference type="Pfam" id="PF00749"/>
    </source>
</evidence>
<dbReference type="GO" id="GO:0006424">
    <property type="term" value="P:glutamyl-tRNA aminoacylation"/>
    <property type="evidence" value="ECO:0007669"/>
    <property type="project" value="TreeGrafter"/>
</dbReference>
<dbReference type="InterPro" id="IPR000924">
    <property type="entry name" value="Glu/Gln-tRNA-synth"/>
</dbReference>
<dbReference type="SUPFAM" id="SSF52374">
    <property type="entry name" value="Nucleotidylyl transferase"/>
    <property type="match status" value="1"/>
</dbReference>
<keyword evidence="2 5" id="KW-0547">Nucleotide-binding</keyword>
<proteinExistence type="inferred from homology"/>
<name>A0A3D0ZR33_UNCKA</name>
<dbReference type="GO" id="GO:0004818">
    <property type="term" value="F:glutamate-tRNA ligase activity"/>
    <property type="evidence" value="ECO:0007669"/>
    <property type="project" value="TreeGrafter"/>
</dbReference>
<dbReference type="InterPro" id="IPR014729">
    <property type="entry name" value="Rossmann-like_a/b/a_fold"/>
</dbReference>
<evidence type="ECO:0000313" key="7">
    <source>
        <dbReference type="EMBL" id="HCC42741.1"/>
    </source>
</evidence>
<keyword evidence="1 5" id="KW-0436">Ligase</keyword>
<sequence length="193" mass="22226">MEVRTRMAPSPTGEYHVGHIRTLMYNYAFARQNKGKFIIRIEDTDRERYVPGAVERIQDVIKMMGFEWDEGPGAGGSHAPYTQSERLDLYKKYALELVEKGHAYYCFCTEERLSKLREEQKASGSEFTKYDRLCLNLKKEEIEEKLKAGVPHVIRLKIPDNEDISFDDLILGKITINTGSIDDQVLIKTDGFP</sequence>
<dbReference type="Gene3D" id="3.40.50.620">
    <property type="entry name" value="HUPs"/>
    <property type="match status" value="1"/>
</dbReference>
<evidence type="ECO:0000256" key="5">
    <source>
        <dbReference type="RuleBase" id="RU363037"/>
    </source>
</evidence>
<keyword evidence="4 5" id="KW-0030">Aminoacyl-tRNA synthetase</keyword>
<comment type="similarity">
    <text evidence="5">Belongs to the class-I aminoacyl-tRNA synthetase family.</text>
</comment>
<dbReference type="PRINTS" id="PR00987">
    <property type="entry name" value="TRNASYNTHGLU"/>
</dbReference>
<evidence type="ECO:0000256" key="1">
    <source>
        <dbReference type="ARBA" id="ARBA00022598"/>
    </source>
</evidence>
<dbReference type="PANTHER" id="PTHR43311:SF2">
    <property type="entry name" value="GLUTAMATE--TRNA LIGASE, MITOCHONDRIAL-RELATED"/>
    <property type="match status" value="1"/>
</dbReference>
<feature type="domain" description="Glutamyl/glutaminyl-tRNA synthetase class Ib catalytic" evidence="6">
    <location>
        <begin position="2"/>
        <end position="193"/>
    </location>
</feature>